<sequence length="201" mass="21115">MEQLTLIASGLITGIGLIAAVGAQGAYLLRRGLNREHVPALVAFCTISDILIIGGAVLGIGAVIEQFPAALEVVRWVGAAFLVTFGIGSFRRALRPQTTSIAGESGIGLTRALTTMAALTWLNPHLWLDTILLGTLANAHGPEGKWWYYVGLCGASIVWFSAVGFGSAKMSGFFTNPRAWQVLDTVVGVIMLGLGAGLVLH</sequence>
<dbReference type="Proteomes" id="UP000198122">
    <property type="component" value="Unassembled WGS sequence"/>
</dbReference>
<protein>
    <submittedName>
        <fullName evidence="7">L-lysine exporter family protein LysE/ArgO</fullName>
    </submittedName>
</protein>
<dbReference type="GO" id="GO:0005886">
    <property type="term" value="C:plasma membrane"/>
    <property type="evidence" value="ECO:0007669"/>
    <property type="project" value="UniProtKB-SubCell"/>
</dbReference>
<dbReference type="EMBL" id="FYEZ01000002">
    <property type="protein sequence ID" value="SNC72425.1"/>
    <property type="molecule type" value="Genomic_DNA"/>
</dbReference>
<comment type="subcellular location">
    <subcellularLocation>
        <location evidence="1">Cell membrane</location>
        <topology evidence="1">Multi-pass membrane protein</topology>
    </subcellularLocation>
</comment>
<feature type="transmembrane region" description="Helical" evidence="6">
    <location>
        <begin position="6"/>
        <end position="29"/>
    </location>
</feature>
<feature type="transmembrane region" description="Helical" evidence="6">
    <location>
        <begin position="76"/>
        <end position="94"/>
    </location>
</feature>
<dbReference type="PANTHER" id="PTHR30086:SF20">
    <property type="entry name" value="ARGININE EXPORTER PROTEIN ARGO-RELATED"/>
    <property type="match status" value="1"/>
</dbReference>
<name>A0A212U2D9_9MICO</name>
<dbReference type="InterPro" id="IPR001123">
    <property type="entry name" value="LeuE-type"/>
</dbReference>
<evidence type="ECO:0000313" key="8">
    <source>
        <dbReference type="Proteomes" id="UP000198122"/>
    </source>
</evidence>
<reference evidence="7 8" key="1">
    <citation type="submission" date="2017-06" db="EMBL/GenBank/DDBJ databases">
        <authorList>
            <person name="Kim H.J."/>
            <person name="Triplett B.A."/>
        </authorList>
    </citation>
    <scope>NUCLEOTIDE SEQUENCE [LARGE SCALE GENOMIC DNA]</scope>
    <source>
        <strain evidence="7 8">DSM 22179</strain>
    </source>
</reference>
<dbReference type="OrthoDB" id="5638726at2"/>
<keyword evidence="3 6" id="KW-0812">Transmembrane</keyword>
<evidence type="ECO:0000256" key="2">
    <source>
        <dbReference type="ARBA" id="ARBA00022475"/>
    </source>
</evidence>
<feature type="transmembrane region" description="Helical" evidence="6">
    <location>
        <begin position="180"/>
        <end position="200"/>
    </location>
</feature>
<accession>A0A212U2D9</accession>
<evidence type="ECO:0000313" key="7">
    <source>
        <dbReference type="EMBL" id="SNC72425.1"/>
    </source>
</evidence>
<feature type="transmembrane region" description="Helical" evidence="6">
    <location>
        <begin position="41"/>
        <end position="64"/>
    </location>
</feature>
<evidence type="ECO:0000256" key="1">
    <source>
        <dbReference type="ARBA" id="ARBA00004651"/>
    </source>
</evidence>
<evidence type="ECO:0000256" key="6">
    <source>
        <dbReference type="SAM" id="Phobius"/>
    </source>
</evidence>
<keyword evidence="8" id="KW-1185">Reference proteome</keyword>
<evidence type="ECO:0000256" key="5">
    <source>
        <dbReference type="ARBA" id="ARBA00023136"/>
    </source>
</evidence>
<organism evidence="7 8">
    <name type="scientific">Kytococcus aerolatus</name>
    <dbReference type="NCBI Taxonomy" id="592308"/>
    <lineage>
        <taxon>Bacteria</taxon>
        <taxon>Bacillati</taxon>
        <taxon>Actinomycetota</taxon>
        <taxon>Actinomycetes</taxon>
        <taxon>Micrococcales</taxon>
        <taxon>Kytococcaceae</taxon>
        <taxon>Kytococcus</taxon>
    </lineage>
</organism>
<dbReference type="Pfam" id="PF01810">
    <property type="entry name" value="LysE"/>
    <property type="match status" value="1"/>
</dbReference>
<gene>
    <name evidence="7" type="ORF">SAMN05445756_1839</name>
</gene>
<dbReference type="GO" id="GO:0015171">
    <property type="term" value="F:amino acid transmembrane transporter activity"/>
    <property type="evidence" value="ECO:0007669"/>
    <property type="project" value="TreeGrafter"/>
</dbReference>
<feature type="transmembrane region" description="Helical" evidence="6">
    <location>
        <begin position="146"/>
        <end position="168"/>
    </location>
</feature>
<proteinExistence type="predicted"/>
<keyword evidence="2" id="KW-1003">Cell membrane</keyword>
<evidence type="ECO:0000256" key="4">
    <source>
        <dbReference type="ARBA" id="ARBA00022989"/>
    </source>
</evidence>
<evidence type="ECO:0000256" key="3">
    <source>
        <dbReference type="ARBA" id="ARBA00022692"/>
    </source>
</evidence>
<dbReference type="PANTHER" id="PTHR30086">
    <property type="entry name" value="ARGININE EXPORTER PROTEIN ARGO"/>
    <property type="match status" value="1"/>
</dbReference>
<keyword evidence="5 6" id="KW-0472">Membrane</keyword>
<keyword evidence="4 6" id="KW-1133">Transmembrane helix</keyword>
<dbReference type="RefSeq" id="WP_088818761.1">
    <property type="nucleotide sequence ID" value="NZ_FYEZ01000002.1"/>
</dbReference>
<dbReference type="AlphaFoldDB" id="A0A212U2D9"/>